<evidence type="ECO:0000259" key="4">
    <source>
        <dbReference type="PROSITE" id="PS50995"/>
    </source>
</evidence>
<dbReference type="SUPFAM" id="SSF46785">
    <property type="entry name" value="Winged helix' DNA-binding domain"/>
    <property type="match status" value="1"/>
</dbReference>
<dbReference type="PANTHER" id="PTHR33164:SF95">
    <property type="entry name" value="TRANSCRIPTIONAL REGULATOR"/>
    <property type="match status" value="1"/>
</dbReference>
<dbReference type="PANTHER" id="PTHR33164">
    <property type="entry name" value="TRANSCRIPTIONAL REGULATOR, MARR FAMILY"/>
    <property type="match status" value="1"/>
</dbReference>
<evidence type="ECO:0000313" key="6">
    <source>
        <dbReference type="Proteomes" id="UP001589834"/>
    </source>
</evidence>
<keyword evidence="6" id="KW-1185">Reference proteome</keyword>
<dbReference type="InterPro" id="IPR036388">
    <property type="entry name" value="WH-like_DNA-bd_sf"/>
</dbReference>
<name>A0ABV6PQK7_9BURK</name>
<sequence length="154" mass="17031">MRPSPDELEEYPGYFIRRLQQIAVAAFMSETQAWGITPVQFGALSAVAAHPDIDQRTLAGMIRFDTSTIGSVLDRLEKRGLLARGSSATDRRVRLLRLTDDGHALLADVQPAVRRAQERMLAPLPEAERAPFMRMLAVLTDRGGGDEDSRSEPT</sequence>
<keyword evidence="2" id="KW-0238">DNA-binding</keyword>
<gene>
    <name evidence="5" type="ORF">ACFFGG_06065</name>
</gene>
<reference evidence="5 6" key="1">
    <citation type="submission" date="2024-09" db="EMBL/GenBank/DDBJ databases">
        <authorList>
            <person name="Sun Q."/>
            <person name="Mori K."/>
        </authorList>
    </citation>
    <scope>NUCLEOTIDE SEQUENCE [LARGE SCALE GENOMIC DNA]</scope>
    <source>
        <strain evidence="5 6">NCAIM B.02336</strain>
    </source>
</reference>
<dbReference type="PROSITE" id="PS50995">
    <property type="entry name" value="HTH_MARR_2"/>
    <property type="match status" value="1"/>
</dbReference>
<dbReference type="EMBL" id="JBHLTN010000010">
    <property type="protein sequence ID" value="MFC0592117.1"/>
    <property type="molecule type" value="Genomic_DNA"/>
</dbReference>
<keyword evidence="3" id="KW-0804">Transcription</keyword>
<organism evidence="5 6">
    <name type="scientific">Ottowia pentelensis</name>
    <dbReference type="NCBI Taxonomy" id="511108"/>
    <lineage>
        <taxon>Bacteria</taxon>
        <taxon>Pseudomonadati</taxon>
        <taxon>Pseudomonadota</taxon>
        <taxon>Betaproteobacteria</taxon>
        <taxon>Burkholderiales</taxon>
        <taxon>Comamonadaceae</taxon>
        <taxon>Ottowia</taxon>
    </lineage>
</organism>
<dbReference type="InterPro" id="IPR000835">
    <property type="entry name" value="HTH_MarR-typ"/>
</dbReference>
<accession>A0ABV6PQK7</accession>
<protein>
    <submittedName>
        <fullName evidence="5">MarR family winged helix-turn-helix transcriptional regulator</fullName>
    </submittedName>
</protein>
<dbReference type="Proteomes" id="UP001589834">
    <property type="component" value="Unassembled WGS sequence"/>
</dbReference>
<dbReference type="SMART" id="SM00347">
    <property type="entry name" value="HTH_MARR"/>
    <property type="match status" value="1"/>
</dbReference>
<comment type="caution">
    <text evidence="5">The sequence shown here is derived from an EMBL/GenBank/DDBJ whole genome shotgun (WGS) entry which is preliminary data.</text>
</comment>
<dbReference type="Gene3D" id="1.10.10.10">
    <property type="entry name" value="Winged helix-like DNA-binding domain superfamily/Winged helix DNA-binding domain"/>
    <property type="match status" value="1"/>
</dbReference>
<proteinExistence type="predicted"/>
<dbReference type="Pfam" id="PF12802">
    <property type="entry name" value="MarR_2"/>
    <property type="match status" value="1"/>
</dbReference>
<dbReference type="InterPro" id="IPR036390">
    <property type="entry name" value="WH_DNA-bd_sf"/>
</dbReference>
<evidence type="ECO:0000256" key="2">
    <source>
        <dbReference type="ARBA" id="ARBA00023125"/>
    </source>
</evidence>
<dbReference type="PROSITE" id="PS01117">
    <property type="entry name" value="HTH_MARR_1"/>
    <property type="match status" value="1"/>
</dbReference>
<dbReference type="RefSeq" id="WP_293222916.1">
    <property type="nucleotide sequence ID" value="NZ_JBHLTN010000010.1"/>
</dbReference>
<evidence type="ECO:0000256" key="1">
    <source>
        <dbReference type="ARBA" id="ARBA00023015"/>
    </source>
</evidence>
<dbReference type="InterPro" id="IPR023187">
    <property type="entry name" value="Tscrpt_reg_MarR-type_CS"/>
</dbReference>
<evidence type="ECO:0000313" key="5">
    <source>
        <dbReference type="EMBL" id="MFC0592117.1"/>
    </source>
</evidence>
<evidence type="ECO:0000256" key="3">
    <source>
        <dbReference type="ARBA" id="ARBA00023163"/>
    </source>
</evidence>
<dbReference type="PRINTS" id="PR00598">
    <property type="entry name" value="HTHMARR"/>
</dbReference>
<dbReference type="InterPro" id="IPR039422">
    <property type="entry name" value="MarR/SlyA-like"/>
</dbReference>
<feature type="domain" description="HTH marR-type" evidence="4">
    <location>
        <begin position="1"/>
        <end position="141"/>
    </location>
</feature>
<keyword evidence="1" id="KW-0805">Transcription regulation</keyword>